<feature type="transmembrane region" description="Helical" evidence="7">
    <location>
        <begin position="301"/>
        <end position="320"/>
    </location>
</feature>
<evidence type="ECO:0000256" key="1">
    <source>
        <dbReference type="ARBA" id="ARBA00004651"/>
    </source>
</evidence>
<feature type="transmembrane region" description="Helical" evidence="7">
    <location>
        <begin position="273"/>
        <end position="295"/>
    </location>
</feature>
<evidence type="ECO:0000256" key="4">
    <source>
        <dbReference type="ARBA" id="ARBA00022989"/>
    </source>
</evidence>
<feature type="transmembrane region" description="Helical" evidence="7">
    <location>
        <begin position="389"/>
        <end position="410"/>
    </location>
</feature>
<feature type="transmembrane region" description="Helical" evidence="7">
    <location>
        <begin position="228"/>
        <end position="248"/>
    </location>
</feature>
<comment type="subcellular location">
    <subcellularLocation>
        <location evidence="1">Cell membrane</location>
        <topology evidence="1">Multi-pass membrane protein</topology>
    </subcellularLocation>
</comment>
<feature type="transmembrane region" description="Helical" evidence="7">
    <location>
        <begin position="357"/>
        <end position="377"/>
    </location>
</feature>
<evidence type="ECO:0000313" key="10">
    <source>
        <dbReference type="Proteomes" id="UP001189429"/>
    </source>
</evidence>
<dbReference type="PANTHER" id="PTHR42920">
    <property type="entry name" value="OS03G0707200 PROTEIN-RELATED"/>
    <property type="match status" value="1"/>
</dbReference>
<feature type="compositionally biased region" description="Low complexity" evidence="6">
    <location>
        <begin position="507"/>
        <end position="518"/>
    </location>
</feature>
<feature type="region of interest" description="Disordered" evidence="6">
    <location>
        <begin position="552"/>
        <end position="580"/>
    </location>
</feature>
<dbReference type="PANTHER" id="PTHR42920:SF5">
    <property type="entry name" value="EAMA DOMAIN-CONTAINING PROTEIN"/>
    <property type="match status" value="1"/>
</dbReference>
<keyword evidence="4 7" id="KW-1133">Transmembrane helix</keyword>
<dbReference type="Pfam" id="PF00892">
    <property type="entry name" value="EamA"/>
    <property type="match status" value="1"/>
</dbReference>
<feature type="domain" description="EamA" evidence="8">
    <location>
        <begin position="359"/>
        <end position="498"/>
    </location>
</feature>
<keyword evidence="3 7" id="KW-0812">Transmembrane</keyword>
<evidence type="ECO:0000256" key="2">
    <source>
        <dbReference type="ARBA" id="ARBA00022475"/>
    </source>
</evidence>
<dbReference type="InterPro" id="IPR037185">
    <property type="entry name" value="EmrE-like"/>
</dbReference>
<dbReference type="InterPro" id="IPR000620">
    <property type="entry name" value="EamA_dom"/>
</dbReference>
<keyword evidence="2" id="KW-1003">Cell membrane</keyword>
<dbReference type="SUPFAM" id="SSF103481">
    <property type="entry name" value="Multidrug resistance efflux transporter EmrE"/>
    <property type="match status" value="2"/>
</dbReference>
<dbReference type="Proteomes" id="UP001189429">
    <property type="component" value="Unassembled WGS sequence"/>
</dbReference>
<feature type="compositionally biased region" description="Low complexity" evidence="6">
    <location>
        <begin position="552"/>
        <end position="567"/>
    </location>
</feature>
<accession>A0ABN9VEE5</accession>
<sequence length="598" mass="61947">MQGIRADLQQYIGGGQKPHPDTSIREFPLSVFERAPRPSFSRLAPASFGPKVVFTKPRFAKGSSVHCRVHVCADFSSSTSAAGPCRGARCTPPTVGAPAQQHRAGRGGRGRVVRVRSVASSGGLVCPADCVFSDNRRGVGVESAGIRRGLGVDTTWTRRGFDALDIDSTRTSTRRDRRSPRRCNRRSAAGLVLLNVVTALFGCNQALIKTLETDDATAGAMESSVLMALRFSIAAAAMGGLAVGGRLLQGGATSSTTAGSGATAVAQPTSSSWAFVAGATELAMWLFLGFMTQAVGLQHTTASSGALLGSLTVVVVPILSMLDGKRIGTTSWASVGLAVLGIVLFVGPGALEGADWGLGDALELASAFFFAVQMWRCEKVVRGMPESQIADLTCLQLAIVAAFSWLALLAQGISIPGTLEAMASWPADQWAQVAAMGLVTTAFCIWAETAALRKVDASIAALIYASEPIWGALFAYLWRGETLDGTLTVVGAALLFLASAAGALSSGQQDSDAASDPAPDAPPKAPGGQTFWPARPHVEALEAAWVETGRQEAAAGARLPEAAAQAGRSGGGGDLARPLRDPRRGLAVVAACSGRDQD</sequence>
<keyword evidence="5 7" id="KW-0472">Membrane</keyword>
<evidence type="ECO:0000256" key="3">
    <source>
        <dbReference type="ARBA" id="ARBA00022692"/>
    </source>
</evidence>
<evidence type="ECO:0000259" key="8">
    <source>
        <dbReference type="Pfam" id="PF00892"/>
    </source>
</evidence>
<evidence type="ECO:0000256" key="7">
    <source>
        <dbReference type="SAM" id="Phobius"/>
    </source>
</evidence>
<feature type="region of interest" description="Disordered" evidence="6">
    <location>
        <begin position="507"/>
        <end position="532"/>
    </location>
</feature>
<feature type="transmembrane region" description="Helical" evidence="7">
    <location>
        <begin position="459"/>
        <end position="479"/>
    </location>
</feature>
<name>A0ABN9VEE5_9DINO</name>
<comment type="caution">
    <text evidence="9">The sequence shown here is derived from an EMBL/GenBank/DDBJ whole genome shotgun (WGS) entry which is preliminary data.</text>
</comment>
<dbReference type="InterPro" id="IPR051258">
    <property type="entry name" value="Diverse_Substrate_Transporter"/>
</dbReference>
<feature type="transmembrane region" description="Helical" evidence="7">
    <location>
        <begin position="332"/>
        <end position="351"/>
    </location>
</feature>
<evidence type="ECO:0000313" key="9">
    <source>
        <dbReference type="EMBL" id="CAK0870634.1"/>
    </source>
</evidence>
<gene>
    <name evidence="9" type="ORF">PCOR1329_LOCUS56689</name>
</gene>
<feature type="transmembrane region" description="Helical" evidence="7">
    <location>
        <begin position="430"/>
        <end position="447"/>
    </location>
</feature>
<reference evidence="9" key="1">
    <citation type="submission" date="2023-10" db="EMBL/GenBank/DDBJ databases">
        <authorList>
            <person name="Chen Y."/>
            <person name="Shah S."/>
            <person name="Dougan E. K."/>
            <person name="Thang M."/>
            <person name="Chan C."/>
        </authorList>
    </citation>
    <scope>NUCLEOTIDE SEQUENCE [LARGE SCALE GENOMIC DNA]</scope>
</reference>
<proteinExistence type="predicted"/>
<keyword evidence="10" id="KW-1185">Reference proteome</keyword>
<dbReference type="EMBL" id="CAUYUJ010016982">
    <property type="protein sequence ID" value="CAK0870634.1"/>
    <property type="molecule type" value="Genomic_DNA"/>
</dbReference>
<feature type="transmembrane region" description="Helical" evidence="7">
    <location>
        <begin position="485"/>
        <end position="504"/>
    </location>
</feature>
<evidence type="ECO:0000256" key="5">
    <source>
        <dbReference type="ARBA" id="ARBA00023136"/>
    </source>
</evidence>
<evidence type="ECO:0000256" key="6">
    <source>
        <dbReference type="SAM" id="MobiDB-lite"/>
    </source>
</evidence>
<protein>
    <recommendedName>
        <fullName evidence="8">EamA domain-containing protein</fullName>
    </recommendedName>
</protein>
<feature type="transmembrane region" description="Helical" evidence="7">
    <location>
        <begin position="187"/>
        <end position="208"/>
    </location>
</feature>
<organism evidence="9 10">
    <name type="scientific">Prorocentrum cordatum</name>
    <dbReference type="NCBI Taxonomy" id="2364126"/>
    <lineage>
        <taxon>Eukaryota</taxon>
        <taxon>Sar</taxon>
        <taxon>Alveolata</taxon>
        <taxon>Dinophyceae</taxon>
        <taxon>Prorocentrales</taxon>
        <taxon>Prorocentraceae</taxon>
        <taxon>Prorocentrum</taxon>
    </lineage>
</organism>